<feature type="region of interest" description="Disordered" evidence="1">
    <location>
        <begin position="369"/>
        <end position="391"/>
    </location>
</feature>
<feature type="region of interest" description="Disordered" evidence="1">
    <location>
        <begin position="535"/>
        <end position="578"/>
    </location>
</feature>
<reference evidence="3 4" key="1">
    <citation type="journal article" date="2016" name="Sci. Rep.">
        <title>Insights into Adaptations to a Near-Obligate Nematode Endoparasitic Lifestyle from the Finished Genome of Drechmeria coniospora.</title>
        <authorList>
            <person name="Zhang L."/>
            <person name="Zhou Z."/>
            <person name="Guo Q."/>
            <person name="Fokkens L."/>
            <person name="Miskei M."/>
            <person name="Pocsi I."/>
            <person name="Zhang W."/>
            <person name="Chen M."/>
            <person name="Wang L."/>
            <person name="Sun Y."/>
            <person name="Donzelli B.G."/>
            <person name="Gibson D.M."/>
            <person name="Nelson D.R."/>
            <person name="Luo J.G."/>
            <person name="Rep M."/>
            <person name="Liu H."/>
            <person name="Yang S."/>
            <person name="Wang J."/>
            <person name="Krasnoff S.B."/>
            <person name="Xu Y."/>
            <person name="Molnar I."/>
            <person name="Lin M."/>
        </authorList>
    </citation>
    <scope>NUCLEOTIDE SEQUENCE [LARGE SCALE GENOMIC DNA]</scope>
    <source>
        <strain evidence="3 4">ARSEF 6962</strain>
    </source>
</reference>
<feature type="compositionally biased region" description="Polar residues" evidence="1">
    <location>
        <begin position="668"/>
        <end position="682"/>
    </location>
</feature>
<comment type="caution">
    <text evidence="3">The sequence shown here is derived from an EMBL/GenBank/DDBJ whole genome shotgun (WGS) entry which is preliminary data.</text>
</comment>
<dbReference type="Proteomes" id="UP000076580">
    <property type="component" value="Chromosome 03"/>
</dbReference>
<proteinExistence type="predicted"/>
<dbReference type="InParanoid" id="A0A151GC12"/>
<dbReference type="PANTHER" id="PTHR28093:SF1">
    <property type="entry name" value="MORPHOGENESIS-RELATED PROTEIN MSB1"/>
    <property type="match status" value="1"/>
</dbReference>
<feature type="compositionally biased region" description="Polar residues" evidence="1">
    <location>
        <begin position="933"/>
        <end position="946"/>
    </location>
</feature>
<dbReference type="PANTHER" id="PTHR28093">
    <property type="entry name" value="MORPHOGENESIS-RELATED PROTEIN MSB1"/>
    <property type="match status" value="1"/>
</dbReference>
<dbReference type="InterPro" id="IPR037508">
    <property type="entry name" value="Msb1/Mug8"/>
</dbReference>
<feature type="compositionally biased region" description="Gly residues" evidence="1">
    <location>
        <begin position="550"/>
        <end position="563"/>
    </location>
</feature>
<name>A0A151GC12_DRECN</name>
<dbReference type="EMBL" id="LAYC01000003">
    <property type="protein sequence ID" value="KYK54647.1"/>
    <property type="molecule type" value="Genomic_DNA"/>
</dbReference>
<feature type="region of interest" description="Disordered" evidence="1">
    <location>
        <begin position="653"/>
        <end position="998"/>
    </location>
</feature>
<dbReference type="Pfam" id="PF08101">
    <property type="entry name" value="Msb1-Mug8_dom"/>
    <property type="match status" value="1"/>
</dbReference>
<feature type="region of interest" description="Disordered" evidence="1">
    <location>
        <begin position="9"/>
        <end position="29"/>
    </location>
</feature>
<feature type="compositionally biased region" description="Basic and acidic residues" evidence="1">
    <location>
        <begin position="986"/>
        <end position="998"/>
    </location>
</feature>
<dbReference type="AlphaFoldDB" id="A0A151GC12"/>
<dbReference type="GeneID" id="63719250"/>
<dbReference type="InterPro" id="IPR012965">
    <property type="entry name" value="Msb1/Mug8_dom"/>
</dbReference>
<organism evidence="3 4">
    <name type="scientific">Drechmeria coniospora</name>
    <name type="common">Nematophagous fungus</name>
    <name type="synonym">Meria coniospora</name>
    <dbReference type="NCBI Taxonomy" id="98403"/>
    <lineage>
        <taxon>Eukaryota</taxon>
        <taxon>Fungi</taxon>
        <taxon>Dikarya</taxon>
        <taxon>Ascomycota</taxon>
        <taxon>Pezizomycotina</taxon>
        <taxon>Sordariomycetes</taxon>
        <taxon>Hypocreomycetidae</taxon>
        <taxon>Hypocreales</taxon>
        <taxon>Ophiocordycipitaceae</taxon>
        <taxon>Drechmeria</taxon>
    </lineage>
</organism>
<sequence>MPGLFARLRGRDGHRSKKKSANDDAVDSLPRQSKWSEAYTRTTVEPEEVHELLHCCTEELKARGLDLPFLLLPFRPTSDPSAVRSFIRHFFERGYTLEGDALLQEVRMAEPMVIADVAKWCWGRLQGGVVGWDAYELFKVGELDSNRARDSFRTFIPISVENVARQRILFDFFDLIAAVAAHGKSNGFGGLQLSRMAGWWAFEQKDTGSGFDGGYKAWLMAADATSHLFFAYLRSLSPEHSPTGISLLPRSLEKLLKETKYPPSRYHGTASSTNKLVMMVDAVSPTPFALLRRAGHFQYRDSDRGLQMFSNFEDPVQTLTDECRRVLNAISAANQSSASSIAHSTSLRDASWSRFEDMGFGIAAEDDEETRNMPSMPPPRGIRSSPVSRNQFARPTTPSWADFLSSGFVDETAGRTGLILPPDQVLPPIETQIRQHINQSQLAQLESDHGLEPGELASITLIELDDSFWWVWMSSLAPEETVTRKSAFGRCAVIETRIPGARWIVVEELIAGAAPEPEEGAYIAEKKSFFSWTKRSRANGRNKPESRQGQGQGGDGNGNGNGFGDSKTSIGSQTHAKIQAKAAQLRATKYQEEQAAAVGTPRRGRHDAELLAEKTNSVFSIQTHIVGAASPAMKWVKKYDKVATKDAYLANSNAGRGASVSPAYSARTFGSSSLSSRTTNGGSYLEHTPPTVPLKEFSESGTAFFGSPRQPHRSSPKLGSQPRDSQSPVTDKSVESKYQKHPSPPPATGVNDVYDFSDMTADEQAEAGLGLSHAQQGQFQANKEKSGLRRLLTSRKNRDSTLPDEPAADINEFLRSDPQSPEYGAQQALTSSPSAGDSPVPSLTQKPSKLARRPVSSAKPPKPSKRPESTVHTSARGGDISPIDTQDAADAAREFSQFDQGPLRDQPAFAPEDDDFESTTPTRIPRRTNRQTAASASAKSKEQLNQAAGPGVQDRWAQIRKNAAARASTRGEHDTPTRSALGKAGHAHDGNSGEETIETRVARIKARVAELTVNMEDSTGPQLVAPTRR</sequence>
<keyword evidence="4" id="KW-1185">Reference proteome</keyword>
<evidence type="ECO:0000313" key="3">
    <source>
        <dbReference type="EMBL" id="KYK54647.1"/>
    </source>
</evidence>
<accession>A0A151GC12</accession>
<evidence type="ECO:0000256" key="1">
    <source>
        <dbReference type="SAM" id="MobiDB-lite"/>
    </source>
</evidence>
<evidence type="ECO:0000259" key="2">
    <source>
        <dbReference type="Pfam" id="PF08101"/>
    </source>
</evidence>
<feature type="compositionally biased region" description="Polar residues" evidence="1">
    <location>
        <begin position="827"/>
        <end position="847"/>
    </location>
</feature>
<dbReference type="RefSeq" id="XP_040653999.1">
    <property type="nucleotide sequence ID" value="XM_040803895.1"/>
</dbReference>
<dbReference type="STRING" id="98403.A0A151GC12"/>
<evidence type="ECO:0000313" key="4">
    <source>
        <dbReference type="Proteomes" id="UP000076580"/>
    </source>
</evidence>
<protein>
    <recommendedName>
        <fullName evidence="2">Meiotically up-regulated protein Msb1/Mug8 domain-containing protein</fullName>
    </recommendedName>
</protein>
<gene>
    <name evidence="3" type="ORF">DCS_06607</name>
</gene>
<feature type="compositionally biased region" description="Polar residues" evidence="1">
    <location>
        <begin position="566"/>
        <end position="576"/>
    </location>
</feature>
<feature type="domain" description="Meiotically up-regulated protein Msb1/Mug8" evidence="2">
    <location>
        <begin position="44"/>
        <end position="508"/>
    </location>
</feature>